<feature type="domain" description="ABC transmembrane type-1" evidence="15">
    <location>
        <begin position="1"/>
        <end position="217"/>
    </location>
</feature>
<dbReference type="Gene3D" id="3.40.50.300">
    <property type="entry name" value="P-loop containing nucleotide triphosphate hydrolases"/>
    <property type="match status" value="2"/>
</dbReference>
<evidence type="ECO:0000256" key="6">
    <source>
        <dbReference type="ARBA" id="ARBA00022737"/>
    </source>
</evidence>
<sequence length="1099" mass="124648">MIGIKIRGTLVTMIYKKTLELNTVMLNNFSIGEIINFISTDTSNLVNACNSFHSMWSVPFQLVIVLYLLYQQLGIAFLSGVFVSILLIPVNKIITSNIGKLTEKLMKEKDKRVRLMSEIIKGIRVIKFHVWEKYFIDKVSDYRKGEVKNLKKRKYLDALCVYFWATTPVTISMLTFSTYIFLGGQLTASKVFTSMALLHMLITPLNAFPWILNGVTEAWVSVKRIQRLIEVDDLQLQSYYSLMPVQYGKTFDNAVSLTKCSFNWGLRSFQLKNINFSVAKGSFVGIVGPVGSGKSTLLAGILAEINKEEGIIASSNMRDGFAFVAQTPWIQKGTIKDNILFGQNFSLEKYKTVIKSCGLVKDLQEFSRGDLTLIGEAGVTLSGGQKARLALARAVYQNKFMYLMDDIFAAVDINVAQHLYTHCINGLLKDKTRIICTHNSQFLLSADWVLIMNNGTIVNQGRPFEVLNDYDVKTVDVKFDEANNSSYLTMDDWTPIKESEVINDLNDREDQEEGVINLSVYKQYWKSVGDVIVYLLFFAIVIMQGTRNISDLWLSHWVNEMKNQHDDNAIEDFKVIQDENNEYLYTYTLIGMINSVATFFRAFIFAYGGIKACKKIHDCLLASVMSVKTTFFDINPLGRILNRFSSDINIIDDSLPFILNIFIAQFFHVIGTVGSIIYSIPWALIIAVFLTPLYYKLQIRYRNSSRELRRISTVALSPLYNHINESLQGLSTIRAFRAVSRFERENEDNLENYLKADFSSQLAFLWFNFRLRIMGLTMLFFISLISVFIHQWNLTNAGYLGLSLTYALALTNLLGGLVNAIAATECDMISLERVFSYIDNLENETDVEDSVSPPFAWPTNGIIQFSNVFLKYRHDCSMSLNGVSFETTSSEKIGVIGRTGAGKSSLLVALYKMCDISSGAIFIDAVNLSKISSRQIRNRLCIIPQDPFLFDGTIRENIDPFKEYMDSNIWSALQRCHLAATVKRLGGLGCYIGENINLSVGEKQLLCLVRAILKNSKVICVDEATANVDEMTDRKIQETIRTAFKHSTVITIAHRIRTVMDSDRILVMDNGKVVEFESPNVLLENKNSYFYNLIQQEFK</sequence>
<dbReference type="Gene3D" id="1.20.1560.10">
    <property type="entry name" value="ABC transporter type 1, transmembrane domain"/>
    <property type="match status" value="2"/>
</dbReference>
<evidence type="ECO:0000256" key="10">
    <source>
        <dbReference type="ARBA" id="ARBA00022989"/>
    </source>
</evidence>
<reference evidence="16" key="1">
    <citation type="submission" date="2017-10" db="EMBL/GenBank/DDBJ databases">
        <title>Transcriptome Assembly of Sugarcane Aphid Adults.</title>
        <authorList>
            <person name="Scully E.D."/>
            <person name="Palmer N.A."/>
            <person name="Geib S.M."/>
            <person name="Sarath G."/>
            <person name="Sattler S.E."/>
        </authorList>
    </citation>
    <scope>NUCLEOTIDE SEQUENCE</scope>
    <source>
        <tissue evidence="16">Whole body</tissue>
    </source>
</reference>
<feature type="transmembrane region" description="Helical" evidence="13">
    <location>
        <begin position="584"/>
        <end position="607"/>
    </location>
</feature>
<evidence type="ECO:0000256" key="7">
    <source>
        <dbReference type="ARBA" id="ARBA00022741"/>
    </source>
</evidence>
<dbReference type="CDD" id="cd03244">
    <property type="entry name" value="ABCC_MRP_domain2"/>
    <property type="match status" value="1"/>
</dbReference>
<dbReference type="InterPro" id="IPR011527">
    <property type="entry name" value="ABC1_TM_dom"/>
</dbReference>
<evidence type="ECO:0000256" key="11">
    <source>
        <dbReference type="ARBA" id="ARBA00023136"/>
    </source>
</evidence>
<dbReference type="InterPro" id="IPR027417">
    <property type="entry name" value="P-loop_NTPase"/>
</dbReference>
<keyword evidence="6" id="KW-0677">Repeat</keyword>
<evidence type="ECO:0000256" key="1">
    <source>
        <dbReference type="ARBA" id="ARBA00004141"/>
    </source>
</evidence>
<feature type="transmembrane region" description="Helical" evidence="13">
    <location>
        <begin position="64"/>
        <end position="88"/>
    </location>
</feature>
<keyword evidence="5 13" id="KW-0812">Transmembrane</keyword>
<evidence type="ECO:0000256" key="2">
    <source>
        <dbReference type="ARBA" id="ARBA00009726"/>
    </source>
</evidence>
<dbReference type="OrthoDB" id="6500128at2759"/>
<feature type="domain" description="ABC transporter" evidence="14">
    <location>
        <begin position="255"/>
        <end position="479"/>
    </location>
</feature>
<keyword evidence="9" id="KW-1278">Translocase</keyword>
<dbReference type="GO" id="GO:0008559">
    <property type="term" value="F:ABC-type xenobiotic transporter activity"/>
    <property type="evidence" value="ECO:0007669"/>
    <property type="project" value="UniProtKB-EC"/>
</dbReference>
<protein>
    <recommendedName>
        <fullName evidence="3">ABC-type xenobiotic transporter</fullName>
        <ecNumber evidence="3">7.6.2.2</ecNumber>
    </recommendedName>
</protein>
<dbReference type="FunFam" id="3.40.50.300:FF:000838">
    <property type="entry name" value="ABC multidrug transporter (Eurofung)"/>
    <property type="match status" value="1"/>
</dbReference>
<dbReference type="CDD" id="cd18605">
    <property type="entry name" value="ABC_6TM_MRP7_D2_like"/>
    <property type="match status" value="1"/>
</dbReference>
<evidence type="ECO:0000256" key="4">
    <source>
        <dbReference type="ARBA" id="ARBA00022448"/>
    </source>
</evidence>
<dbReference type="CDD" id="cd03250">
    <property type="entry name" value="ABCC_MRP_domain1"/>
    <property type="match status" value="1"/>
</dbReference>
<organism evidence="16">
    <name type="scientific">Melanaphis sacchari</name>
    <dbReference type="NCBI Taxonomy" id="742174"/>
    <lineage>
        <taxon>Eukaryota</taxon>
        <taxon>Metazoa</taxon>
        <taxon>Ecdysozoa</taxon>
        <taxon>Arthropoda</taxon>
        <taxon>Hexapoda</taxon>
        <taxon>Insecta</taxon>
        <taxon>Pterygota</taxon>
        <taxon>Neoptera</taxon>
        <taxon>Paraneoptera</taxon>
        <taxon>Hemiptera</taxon>
        <taxon>Sternorrhyncha</taxon>
        <taxon>Aphidomorpha</taxon>
        <taxon>Aphidoidea</taxon>
        <taxon>Aphididae</taxon>
        <taxon>Aphidini</taxon>
        <taxon>Melanaphis</taxon>
    </lineage>
</organism>
<feature type="transmembrane region" description="Helical" evidence="13">
    <location>
        <begin position="531"/>
        <end position="549"/>
    </location>
</feature>
<evidence type="ECO:0000256" key="5">
    <source>
        <dbReference type="ARBA" id="ARBA00022692"/>
    </source>
</evidence>
<dbReference type="InterPro" id="IPR017871">
    <property type="entry name" value="ABC_transporter-like_CS"/>
</dbReference>
<evidence type="ECO:0000259" key="15">
    <source>
        <dbReference type="PROSITE" id="PS50929"/>
    </source>
</evidence>
<dbReference type="CDD" id="cd18598">
    <property type="entry name" value="ABC_6TM_MRP7_D1_like"/>
    <property type="match status" value="1"/>
</dbReference>
<feature type="transmembrane region" description="Helical" evidence="13">
    <location>
        <begin position="676"/>
        <end position="695"/>
    </location>
</feature>
<dbReference type="PANTHER" id="PTHR24223">
    <property type="entry name" value="ATP-BINDING CASSETTE SUB-FAMILY C"/>
    <property type="match status" value="1"/>
</dbReference>
<feature type="transmembrane region" description="Helical" evidence="13">
    <location>
        <begin position="159"/>
        <end position="182"/>
    </location>
</feature>
<feature type="transmembrane region" description="Helical" evidence="13">
    <location>
        <begin position="804"/>
        <end position="823"/>
    </location>
</feature>
<feature type="domain" description="ABC transmembrane type-1" evidence="15">
    <location>
        <begin position="535"/>
        <end position="823"/>
    </location>
</feature>
<comment type="similarity">
    <text evidence="2">Belongs to the ABC transporter superfamily. ABCC family. Conjugate transporter (TC 3.A.1.208) subfamily.</text>
</comment>
<dbReference type="GO" id="GO:0016020">
    <property type="term" value="C:membrane"/>
    <property type="evidence" value="ECO:0007669"/>
    <property type="project" value="UniProtKB-SubCell"/>
</dbReference>
<evidence type="ECO:0000259" key="14">
    <source>
        <dbReference type="PROSITE" id="PS50893"/>
    </source>
</evidence>
<accession>A0A2H8TDN4</accession>
<dbReference type="InterPro" id="IPR050173">
    <property type="entry name" value="ABC_transporter_C-like"/>
</dbReference>
<evidence type="ECO:0000256" key="13">
    <source>
        <dbReference type="SAM" id="Phobius"/>
    </source>
</evidence>
<keyword evidence="11 13" id="KW-0472">Membrane</keyword>
<evidence type="ECO:0000313" key="16">
    <source>
        <dbReference type="EMBL" id="MBW12180.1"/>
    </source>
</evidence>
<dbReference type="GO" id="GO:0005524">
    <property type="term" value="F:ATP binding"/>
    <property type="evidence" value="ECO:0007669"/>
    <property type="project" value="UniProtKB-KW"/>
</dbReference>
<dbReference type="SUPFAM" id="SSF52540">
    <property type="entry name" value="P-loop containing nucleoside triphosphate hydrolases"/>
    <property type="match status" value="2"/>
</dbReference>
<keyword evidence="4" id="KW-0813">Transport</keyword>
<dbReference type="GO" id="GO:0016887">
    <property type="term" value="F:ATP hydrolysis activity"/>
    <property type="evidence" value="ECO:0007669"/>
    <property type="project" value="InterPro"/>
</dbReference>
<feature type="transmembrane region" description="Helical" evidence="13">
    <location>
        <begin position="773"/>
        <end position="792"/>
    </location>
</feature>
<dbReference type="EMBL" id="GFXV01000375">
    <property type="protein sequence ID" value="MBW12180.1"/>
    <property type="molecule type" value="Transcribed_RNA"/>
</dbReference>
<gene>
    <name evidence="16" type="primary">ABCC10_3</name>
</gene>
<keyword evidence="7" id="KW-0547">Nucleotide-binding</keyword>
<keyword evidence="10 13" id="KW-1133">Transmembrane helix</keyword>
<dbReference type="Pfam" id="PF00664">
    <property type="entry name" value="ABC_membrane"/>
    <property type="match status" value="2"/>
</dbReference>
<dbReference type="InterPro" id="IPR003593">
    <property type="entry name" value="AAA+_ATPase"/>
</dbReference>
<dbReference type="PANTHER" id="PTHR24223:SF330">
    <property type="entry name" value="ATP-BINDING CASSETTE SUB-FAMILY C MEMBER 10"/>
    <property type="match status" value="1"/>
</dbReference>
<dbReference type="InterPro" id="IPR003439">
    <property type="entry name" value="ABC_transporter-like_ATP-bd"/>
</dbReference>
<dbReference type="AlphaFoldDB" id="A0A2H8TDN4"/>
<dbReference type="Pfam" id="PF00005">
    <property type="entry name" value="ABC_tran"/>
    <property type="match status" value="2"/>
</dbReference>
<dbReference type="PROSITE" id="PS00211">
    <property type="entry name" value="ABC_TRANSPORTER_1"/>
    <property type="match status" value="2"/>
</dbReference>
<dbReference type="EC" id="7.6.2.2" evidence="3"/>
<dbReference type="FunFam" id="3.40.50.300:FF:000973">
    <property type="entry name" value="Multidrug resistance-associated protein 4"/>
    <property type="match status" value="1"/>
</dbReference>
<dbReference type="PROSITE" id="PS50929">
    <property type="entry name" value="ABC_TM1F"/>
    <property type="match status" value="2"/>
</dbReference>
<dbReference type="PROSITE" id="PS50893">
    <property type="entry name" value="ABC_TRANSPORTER_2"/>
    <property type="match status" value="2"/>
</dbReference>
<dbReference type="SUPFAM" id="SSF90123">
    <property type="entry name" value="ABC transporter transmembrane region"/>
    <property type="match status" value="2"/>
</dbReference>
<proteinExistence type="inferred from homology"/>
<evidence type="ECO:0000256" key="8">
    <source>
        <dbReference type="ARBA" id="ARBA00022840"/>
    </source>
</evidence>
<evidence type="ECO:0000256" key="9">
    <source>
        <dbReference type="ARBA" id="ARBA00022967"/>
    </source>
</evidence>
<comment type="subcellular location">
    <subcellularLocation>
        <location evidence="1">Membrane</location>
        <topology evidence="1">Multi-pass membrane protein</topology>
    </subcellularLocation>
</comment>
<evidence type="ECO:0000256" key="3">
    <source>
        <dbReference type="ARBA" id="ARBA00012191"/>
    </source>
</evidence>
<evidence type="ECO:0000256" key="12">
    <source>
        <dbReference type="ARBA" id="ARBA00034018"/>
    </source>
</evidence>
<dbReference type="FunFam" id="1.20.1560.10:FF:000037">
    <property type="entry name" value="ATP-binding cassette subfamily C member 10"/>
    <property type="match status" value="1"/>
</dbReference>
<keyword evidence="8" id="KW-0067">ATP-binding</keyword>
<feature type="transmembrane region" description="Helical" evidence="13">
    <location>
        <begin position="194"/>
        <end position="215"/>
    </location>
</feature>
<feature type="domain" description="ABC transporter" evidence="14">
    <location>
        <begin position="863"/>
        <end position="1095"/>
    </location>
</feature>
<dbReference type="InterPro" id="IPR036640">
    <property type="entry name" value="ABC1_TM_sf"/>
</dbReference>
<dbReference type="FunFam" id="1.20.1560.10:FF:000113">
    <property type="entry name" value="ABC transporter, putative"/>
    <property type="match status" value="1"/>
</dbReference>
<comment type="catalytic activity">
    <reaction evidence="12">
        <text>ATP + H2O + xenobioticSide 1 = ADP + phosphate + xenobioticSide 2.</text>
        <dbReference type="EC" id="7.6.2.2"/>
    </reaction>
</comment>
<dbReference type="SMART" id="SM00382">
    <property type="entry name" value="AAA"/>
    <property type="match status" value="2"/>
</dbReference>
<name>A0A2H8TDN4_9HEMI</name>